<feature type="binding site" description="axial binding residue" evidence="22">
    <location>
        <position position="173"/>
    </location>
    <ligand>
        <name>heme c</name>
        <dbReference type="ChEBI" id="CHEBI:61717"/>
        <label>2</label>
    </ligand>
    <ligandPart>
        <name>Fe</name>
        <dbReference type="ChEBI" id="CHEBI:18248"/>
    </ligandPart>
</feature>
<dbReference type="InterPro" id="IPR032858">
    <property type="entry name" value="CcoP_N"/>
</dbReference>
<dbReference type="PROSITE" id="PS51007">
    <property type="entry name" value="CYTC"/>
    <property type="match status" value="2"/>
</dbReference>
<evidence type="ECO:0000256" key="13">
    <source>
        <dbReference type="ARBA" id="ARBA00022781"/>
    </source>
</evidence>
<dbReference type="GO" id="GO:0005886">
    <property type="term" value="C:plasma membrane"/>
    <property type="evidence" value="ECO:0007669"/>
    <property type="project" value="UniProtKB-SubCell"/>
</dbReference>
<dbReference type="PRINTS" id="PR00605">
    <property type="entry name" value="CYTCHROMECIC"/>
</dbReference>
<protein>
    <recommendedName>
        <fullName evidence="21">Cbb3-type cytochrome c oxidase subunit</fullName>
    </recommendedName>
</protein>
<keyword evidence="7 21" id="KW-0997">Cell inner membrane</keyword>
<evidence type="ECO:0000256" key="15">
    <source>
        <dbReference type="ARBA" id="ARBA00022989"/>
    </source>
</evidence>
<evidence type="ECO:0000256" key="16">
    <source>
        <dbReference type="ARBA" id="ARBA00023002"/>
    </source>
</evidence>
<dbReference type="Pfam" id="PF14715">
    <property type="entry name" value="FixP_N"/>
    <property type="match status" value="1"/>
</dbReference>
<reference evidence="26" key="1">
    <citation type="submission" date="2021-09" db="EMBL/GenBank/DDBJ databases">
        <title>Network and meta-omics reveal the key degrader and cooperation patterns in an efficient 1,4-dioxane-degrading microbial community.</title>
        <authorList>
            <person name="Dai C."/>
        </authorList>
    </citation>
    <scope>NUCLEOTIDE SEQUENCE</scope>
    <source>
        <strain evidence="26">ZM13</strain>
    </source>
</reference>
<keyword evidence="15 24" id="KW-1133">Transmembrane helix</keyword>
<feature type="transmembrane region" description="Helical" evidence="24">
    <location>
        <begin position="32"/>
        <end position="55"/>
    </location>
</feature>
<keyword evidence="6 21" id="KW-1003">Cell membrane</keyword>
<keyword evidence="13 21" id="KW-0375">Hydrogen ion transport</keyword>
<comment type="cofactor">
    <cofactor evidence="21 23">
        <name>heme c</name>
        <dbReference type="ChEBI" id="CHEBI:61717"/>
    </cofactor>
    <text evidence="21 23">Binds 2 heme C groups per subunit.</text>
</comment>
<evidence type="ECO:0000256" key="8">
    <source>
        <dbReference type="ARBA" id="ARBA00022617"/>
    </source>
</evidence>
<evidence type="ECO:0000313" key="26">
    <source>
        <dbReference type="EMBL" id="UOK72442.1"/>
    </source>
</evidence>
<evidence type="ECO:0000256" key="17">
    <source>
        <dbReference type="ARBA" id="ARBA00023004"/>
    </source>
</evidence>
<dbReference type="PANTHER" id="PTHR33751:SF1">
    <property type="entry name" value="CBB3-TYPE CYTOCHROME C OXIDASE SUBUNIT FIXP"/>
    <property type="match status" value="1"/>
</dbReference>
<evidence type="ECO:0000256" key="21">
    <source>
        <dbReference type="PIRNR" id="PIRNR000006"/>
    </source>
</evidence>
<dbReference type="GO" id="GO:1902600">
    <property type="term" value="P:proton transmembrane transport"/>
    <property type="evidence" value="ECO:0007669"/>
    <property type="project" value="UniProtKB-KW"/>
</dbReference>
<keyword evidence="9 21" id="KW-0679">Respiratory chain</keyword>
<evidence type="ECO:0000256" key="3">
    <source>
        <dbReference type="ARBA" id="ARBA00006113"/>
    </source>
</evidence>
<dbReference type="PIRSF" id="PIRSF000006">
    <property type="entry name" value="Cbb3-Cox_fixP"/>
    <property type="match status" value="1"/>
</dbReference>
<keyword evidence="19 21" id="KW-0472">Membrane</keyword>
<evidence type="ECO:0000256" key="7">
    <source>
        <dbReference type="ARBA" id="ARBA00022519"/>
    </source>
</evidence>
<dbReference type="InterPro" id="IPR004678">
    <property type="entry name" value="Cyt_c_oxidase_cbb3_su3"/>
</dbReference>
<dbReference type="AlphaFoldDB" id="A0A9E7D564"/>
<keyword evidence="12" id="KW-0677">Repeat</keyword>
<organism evidence="26 27">
    <name type="scientific">Ancylobacter polymorphus</name>
    <dbReference type="NCBI Taxonomy" id="223390"/>
    <lineage>
        <taxon>Bacteria</taxon>
        <taxon>Pseudomonadati</taxon>
        <taxon>Pseudomonadota</taxon>
        <taxon>Alphaproteobacteria</taxon>
        <taxon>Hyphomicrobiales</taxon>
        <taxon>Xanthobacteraceae</taxon>
        <taxon>Ancylobacter</taxon>
    </lineage>
</organism>
<dbReference type="InterPro" id="IPR008168">
    <property type="entry name" value="Cyt_C_IC"/>
</dbReference>
<feature type="binding site" description="covalent" evidence="23">
    <location>
        <position position="124"/>
    </location>
    <ligand>
        <name>heme c</name>
        <dbReference type="ChEBI" id="CHEBI:61717"/>
        <label>1</label>
    </ligand>
</feature>
<evidence type="ECO:0000256" key="10">
    <source>
        <dbReference type="ARBA" id="ARBA00022692"/>
    </source>
</evidence>
<dbReference type="InterPro" id="IPR009056">
    <property type="entry name" value="Cyt_c-like_dom"/>
</dbReference>
<name>A0A9E7D564_9HYPH</name>
<proteinExistence type="inferred from homology"/>
<evidence type="ECO:0000256" key="19">
    <source>
        <dbReference type="ARBA" id="ARBA00023136"/>
    </source>
</evidence>
<dbReference type="InterPro" id="IPR050597">
    <property type="entry name" value="Cytochrome_c_Oxidase_Subunit"/>
</dbReference>
<accession>A0A9E7D564</accession>
<evidence type="ECO:0000256" key="9">
    <source>
        <dbReference type="ARBA" id="ARBA00022660"/>
    </source>
</evidence>
<evidence type="ECO:0000256" key="23">
    <source>
        <dbReference type="PIRSR" id="PIRSR000006-2"/>
    </source>
</evidence>
<feature type="binding site" description="axial binding residue" evidence="22">
    <location>
        <position position="125"/>
    </location>
    <ligand>
        <name>heme c</name>
        <dbReference type="ChEBI" id="CHEBI:61717"/>
        <label>1</label>
    </ligand>
    <ligandPart>
        <name>Fe</name>
        <dbReference type="ChEBI" id="CHEBI:18248"/>
    </ligandPart>
</feature>
<feature type="binding site" description="axial binding residue" evidence="22">
    <location>
        <position position="221"/>
    </location>
    <ligand>
        <name>heme c</name>
        <dbReference type="ChEBI" id="CHEBI:61717"/>
        <label>2</label>
    </ligand>
    <ligandPart>
        <name>Fe</name>
        <dbReference type="ChEBI" id="CHEBI:18248"/>
    </ligandPart>
</feature>
<dbReference type="GO" id="GO:0016491">
    <property type="term" value="F:oxidoreductase activity"/>
    <property type="evidence" value="ECO:0007669"/>
    <property type="project" value="UniProtKB-KW"/>
</dbReference>
<keyword evidence="8 21" id="KW-0349">Heme</keyword>
<evidence type="ECO:0000256" key="4">
    <source>
        <dbReference type="ARBA" id="ARBA00011203"/>
    </source>
</evidence>
<dbReference type="InterPro" id="IPR038414">
    <property type="entry name" value="CcoP_N_sf"/>
</dbReference>
<dbReference type="RefSeq" id="WP_244450141.1">
    <property type="nucleotide sequence ID" value="NZ_CP083239.1"/>
</dbReference>
<evidence type="ECO:0000256" key="14">
    <source>
        <dbReference type="ARBA" id="ARBA00022982"/>
    </source>
</evidence>
<dbReference type="NCBIfam" id="TIGR00782">
    <property type="entry name" value="ccoP"/>
    <property type="match status" value="1"/>
</dbReference>
<keyword evidence="5 21" id="KW-0813">Transport</keyword>
<dbReference type="EMBL" id="CP083239">
    <property type="protein sequence ID" value="UOK72442.1"/>
    <property type="molecule type" value="Genomic_DNA"/>
</dbReference>
<evidence type="ECO:0000256" key="1">
    <source>
        <dbReference type="ARBA" id="ARBA00004533"/>
    </source>
</evidence>
<gene>
    <name evidence="26" type="primary">ccoP</name>
    <name evidence="26" type="ORF">K9D25_07000</name>
</gene>
<evidence type="ECO:0000313" key="27">
    <source>
        <dbReference type="Proteomes" id="UP000831684"/>
    </source>
</evidence>
<keyword evidence="14 21" id="KW-0249">Electron transport</keyword>
<sequence>MAAPERDSLTGYHTTGHEWDGIKELNTPIPTWWVTVFLGSCLVALLYMWLFPSFATTTGVFKGRLGWTSHGQLAEEMAQGRAAQAQWRRLLTDTPLEQVEANADLRRFAIAGGRAAFNENCAPCHGVGAGGQIGQFPALVDDDWLWGGTLADIHQTVRYGIRSSHDETRQSLMPAFGEMLTPAEIDAIADYVLALGDPSAEARRAALPGATLFQQNCAACHGLKGEGNRDMGAPRLNDAIWLYGGTKEAIRHQIATPRMGVMPAFAGKLDAETLRMLALYVHSLGGGER</sequence>
<evidence type="ECO:0000256" key="6">
    <source>
        <dbReference type="ARBA" id="ARBA00022475"/>
    </source>
</evidence>
<comment type="pathway">
    <text evidence="2 21">Energy metabolism; oxidative phosphorylation.</text>
</comment>
<keyword evidence="18 21" id="KW-0406">Ion transport</keyword>
<feature type="binding site" description="covalent" evidence="23">
    <location>
        <position position="220"/>
    </location>
    <ligand>
        <name>heme c</name>
        <dbReference type="ChEBI" id="CHEBI:61717"/>
        <label>2</label>
    </ligand>
</feature>
<evidence type="ECO:0000256" key="11">
    <source>
        <dbReference type="ARBA" id="ARBA00022723"/>
    </source>
</evidence>
<comment type="subcellular location">
    <subcellularLocation>
        <location evidence="1 21">Cell inner membrane</location>
    </subcellularLocation>
</comment>
<feature type="domain" description="Cytochrome c" evidence="25">
    <location>
        <begin position="204"/>
        <end position="285"/>
    </location>
</feature>
<dbReference type="Proteomes" id="UP000831684">
    <property type="component" value="Chromosome"/>
</dbReference>
<dbReference type="GO" id="GO:0005506">
    <property type="term" value="F:iron ion binding"/>
    <property type="evidence" value="ECO:0007669"/>
    <property type="project" value="InterPro"/>
</dbReference>
<dbReference type="PANTHER" id="PTHR33751">
    <property type="entry name" value="CBB3-TYPE CYTOCHROME C OXIDASE SUBUNIT FIXP"/>
    <property type="match status" value="1"/>
</dbReference>
<keyword evidence="11 21" id="KW-0479">Metal-binding</keyword>
<dbReference type="Gene3D" id="6.10.280.130">
    <property type="match status" value="1"/>
</dbReference>
<evidence type="ECO:0000256" key="18">
    <source>
        <dbReference type="ARBA" id="ARBA00023065"/>
    </source>
</evidence>
<comment type="function">
    <text evidence="20">C-type cytochrome. Part of the cbb3-type cytochrome c oxidase complex. FixP subunit is required for transferring electrons from donor cytochrome c via its heme groups to FixO subunit. From there, electrons are shuttled to the catalytic binuclear center of FixN subunit where oxygen reduction takes place. The complex also functions as a proton pump.</text>
</comment>
<keyword evidence="17 21" id="KW-0408">Iron</keyword>
<dbReference type="InterPro" id="IPR036909">
    <property type="entry name" value="Cyt_c-like_dom_sf"/>
</dbReference>
<feature type="domain" description="Cytochrome c" evidence="25">
    <location>
        <begin position="108"/>
        <end position="196"/>
    </location>
</feature>
<feature type="binding site" description="covalent" evidence="23">
    <location>
        <position position="121"/>
    </location>
    <ligand>
        <name>heme c</name>
        <dbReference type="ChEBI" id="CHEBI:61717"/>
        <label>1</label>
    </ligand>
</feature>
<evidence type="ECO:0000259" key="25">
    <source>
        <dbReference type="PROSITE" id="PS51007"/>
    </source>
</evidence>
<evidence type="ECO:0000256" key="20">
    <source>
        <dbReference type="ARBA" id="ARBA00025525"/>
    </source>
</evidence>
<dbReference type="Pfam" id="PF13442">
    <property type="entry name" value="Cytochrome_CBB3"/>
    <property type="match status" value="2"/>
</dbReference>
<dbReference type="KEGG" id="apol:K9D25_07000"/>
<feature type="binding site" description="axial binding residue" evidence="22">
    <location>
        <position position="262"/>
    </location>
    <ligand>
        <name>heme c</name>
        <dbReference type="ChEBI" id="CHEBI:61717"/>
        <label>1</label>
    </ligand>
    <ligandPart>
        <name>Fe</name>
        <dbReference type="ChEBI" id="CHEBI:18248"/>
    </ligandPart>
</feature>
<evidence type="ECO:0000256" key="12">
    <source>
        <dbReference type="ARBA" id="ARBA00022737"/>
    </source>
</evidence>
<evidence type="ECO:0000256" key="24">
    <source>
        <dbReference type="SAM" id="Phobius"/>
    </source>
</evidence>
<dbReference type="GO" id="GO:0009055">
    <property type="term" value="F:electron transfer activity"/>
    <property type="evidence" value="ECO:0007669"/>
    <property type="project" value="InterPro"/>
</dbReference>
<comment type="similarity">
    <text evidence="3 21">Belongs to the CcoP / FixP family.</text>
</comment>
<dbReference type="GO" id="GO:0020037">
    <property type="term" value="F:heme binding"/>
    <property type="evidence" value="ECO:0007669"/>
    <property type="project" value="InterPro"/>
</dbReference>
<evidence type="ECO:0000256" key="2">
    <source>
        <dbReference type="ARBA" id="ARBA00004673"/>
    </source>
</evidence>
<keyword evidence="10 24" id="KW-0812">Transmembrane</keyword>
<feature type="binding site" description="covalent" evidence="23">
    <location>
        <position position="217"/>
    </location>
    <ligand>
        <name>heme c</name>
        <dbReference type="ChEBI" id="CHEBI:61717"/>
        <label>2</label>
    </ligand>
</feature>
<evidence type="ECO:0000256" key="22">
    <source>
        <dbReference type="PIRSR" id="PIRSR000006-1"/>
    </source>
</evidence>
<evidence type="ECO:0000256" key="5">
    <source>
        <dbReference type="ARBA" id="ARBA00022448"/>
    </source>
</evidence>
<keyword evidence="16 21" id="KW-0560">Oxidoreductase</keyword>
<comment type="subunit">
    <text evidence="4">Component of the cbb3-type cytochrome c oxidase at least composed of FixN, FixO, FixQ and FixP.</text>
</comment>
<dbReference type="SUPFAM" id="SSF46626">
    <property type="entry name" value="Cytochrome c"/>
    <property type="match status" value="2"/>
</dbReference>
<dbReference type="Gene3D" id="1.10.760.10">
    <property type="entry name" value="Cytochrome c-like domain"/>
    <property type="match status" value="2"/>
</dbReference>